<feature type="transmembrane region" description="Helical" evidence="1">
    <location>
        <begin position="6"/>
        <end position="39"/>
    </location>
</feature>
<evidence type="ECO:0000313" key="9">
    <source>
        <dbReference type="Proteomes" id="UP000284434"/>
    </source>
</evidence>
<reference evidence="2" key="2">
    <citation type="submission" date="2022-01" db="EMBL/GenBank/DDBJ databases">
        <title>Collection of gut derived symbiotic bacterial strains cultured from healthy donors.</title>
        <authorList>
            <person name="Lin H."/>
            <person name="Kohout C."/>
            <person name="Waligurski E."/>
            <person name="Pamer E.G."/>
        </authorList>
    </citation>
    <scope>NUCLEOTIDE SEQUENCE</scope>
    <source>
        <strain evidence="2">DFI.1.149</strain>
    </source>
</reference>
<evidence type="ECO:0000313" key="2">
    <source>
        <dbReference type="EMBL" id="MCG4960890.1"/>
    </source>
</evidence>
<dbReference type="EMBL" id="JAKNDN010000027">
    <property type="protein sequence ID" value="MCG4960890.1"/>
    <property type="molecule type" value="Genomic_DNA"/>
</dbReference>
<organism evidence="6 9">
    <name type="scientific">Odoribacter splanchnicus</name>
    <dbReference type="NCBI Taxonomy" id="28118"/>
    <lineage>
        <taxon>Bacteria</taxon>
        <taxon>Pseudomonadati</taxon>
        <taxon>Bacteroidota</taxon>
        <taxon>Bacteroidia</taxon>
        <taxon>Bacteroidales</taxon>
        <taxon>Odoribacteraceae</taxon>
        <taxon>Odoribacter</taxon>
    </lineage>
</organism>
<feature type="transmembrane region" description="Helical" evidence="1">
    <location>
        <begin position="97"/>
        <end position="116"/>
    </location>
</feature>
<dbReference type="Proteomes" id="UP000284243">
    <property type="component" value="Unassembled WGS sequence"/>
</dbReference>
<name>A0A1Y3ZY29_9BACT</name>
<dbReference type="GO" id="GO:0005886">
    <property type="term" value="C:plasma membrane"/>
    <property type="evidence" value="ECO:0007669"/>
    <property type="project" value="TreeGrafter"/>
</dbReference>
<feature type="transmembrane region" description="Helical" evidence="1">
    <location>
        <begin position="70"/>
        <end position="91"/>
    </location>
</feature>
<dbReference type="Proteomes" id="UP001199750">
    <property type="component" value="Unassembled WGS sequence"/>
</dbReference>
<reference evidence="7 8" key="1">
    <citation type="submission" date="2018-08" db="EMBL/GenBank/DDBJ databases">
        <title>A genome reference for cultivated species of the human gut microbiota.</title>
        <authorList>
            <person name="Zou Y."/>
            <person name="Xue W."/>
            <person name="Luo G."/>
        </authorList>
    </citation>
    <scope>NUCLEOTIDE SEQUENCE [LARGE SCALE GENOMIC DNA]</scope>
    <source>
        <strain evidence="5 7">AF14-6AC</strain>
        <strain evidence="4 8">AF16-14</strain>
        <strain evidence="6 9">OF03-11</strain>
    </source>
</reference>
<dbReference type="EMBL" id="QRYW01000004">
    <property type="protein sequence ID" value="RGV30100.1"/>
    <property type="molecule type" value="Genomic_DNA"/>
</dbReference>
<dbReference type="EMBL" id="QSCO01000001">
    <property type="protein sequence ID" value="RGY09934.1"/>
    <property type="molecule type" value="Genomic_DNA"/>
</dbReference>
<gene>
    <name evidence="5" type="ORF">DWW24_03010</name>
    <name evidence="4" type="ORF">DWW57_15015</name>
    <name evidence="6" type="ORF">DXA53_01170</name>
    <name evidence="2" type="ORF">L0P03_13695</name>
    <name evidence="3" type="ORF">PN645_19095</name>
</gene>
<evidence type="ECO:0000313" key="5">
    <source>
        <dbReference type="EMBL" id="RGV30100.1"/>
    </source>
</evidence>
<evidence type="ECO:0000313" key="6">
    <source>
        <dbReference type="EMBL" id="RGY09934.1"/>
    </source>
</evidence>
<dbReference type="AlphaFoldDB" id="A0A1Y3ZY29"/>
<dbReference type="RefSeq" id="WP_013612822.1">
    <property type="nucleotide sequence ID" value="NZ_BAABYK010000001.1"/>
</dbReference>
<dbReference type="EMBL" id="QRYC01000026">
    <property type="protein sequence ID" value="RGU54756.1"/>
    <property type="molecule type" value="Genomic_DNA"/>
</dbReference>
<evidence type="ECO:0000313" key="8">
    <source>
        <dbReference type="Proteomes" id="UP000284243"/>
    </source>
</evidence>
<protein>
    <submittedName>
        <fullName evidence="6">DUF454 domain-containing protein</fullName>
    </submittedName>
    <submittedName>
        <fullName evidence="2">YbaN family protein</fullName>
    </submittedName>
</protein>
<sequence>MKKFLFITIGVLSVILGIIGIFVPGLPTTPFILLSSWLFYKSSKRLHDRLHRSPLGKYIRRYESRQGMSLTGKFISIACMWIMISISAFLILEDFKIRVLLLILGAIGTGSILLIVPTAKRQNPGSEEAR</sequence>
<proteinExistence type="predicted"/>
<dbReference type="Pfam" id="PF04304">
    <property type="entry name" value="DUF454"/>
    <property type="match status" value="1"/>
</dbReference>
<dbReference type="OMA" id="SPRFHDW"/>
<reference evidence="3" key="3">
    <citation type="submission" date="2023-01" db="EMBL/GenBank/DDBJ databases">
        <title>Human gut microbiome strain richness.</title>
        <authorList>
            <person name="Chen-Liaw A."/>
        </authorList>
    </citation>
    <scope>NUCLEOTIDE SEQUENCE</scope>
    <source>
        <strain evidence="3">RTP21484st1_B7_RTP21484_190118</strain>
    </source>
</reference>
<dbReference type="PANTHER" id="PTHR35813">
    <property type="entry name" value="INNER MEMBRANE PROTEIN YBAN"/>
    <property type="match status" value="1"/>
</dbReference>
<dbReference type="Proteomes" id="UP000283426">
    <property type="component" value="Unassembled WGS sequence"/>
</dbReference>
<dbReference type="Proteomes" id="UP001212263">
    <property type="component" value="Unassembled WGS sequence"/>
</dbReference>
<dbReference type="PIRSF" id="PIRSF016789">
    <property type="entry name" value="DUF454"/>
    <property type="match status" value="1"/>
</dbReference>
<keyword evidence="1" id="KW-1133">Transmembrane helix</keyword>
<accession>A0A1Y3ZY29</accession>
<dbReference type="EMBL" id="JAQMRD010000047">
    <property type="protein sequence ID" value="MDB9225082.1"/>
    <property type="molecule type" value="Genomic_DNA"/>
</dbReference>
<evidence type="ECO:0000313" key="4">
    <source>
        <dbReference type="EMBL" id="RGU54756.1"/>
    </source>
</evidence>
<dbReference type="GeneID" id="61275876"/>
<evidence type="ECO:0000313" key="3">
    <source>
        <dbReference type="EMBL" id="MDB9225082.1"/>
    </source>
</evidence>
<evidence type="ECO:0000256" key="1">
    <source>
        <dbReference type="SAM" id="Phobius"/>
    </source>
</evidence>
<dbReference type="Proteomes" id="UP000284434">
    <property type="component" value="Unassembled WGS sequence"/>
</dbReference>
<dbReference type="PANTHER" id="PTHR35813:SF1">
    <property type="entry name" value="INNER MEMBRANE PROTEIN YBAN"/>
    <property type="match status" value="1"/>
</dbReference>
<keyword evidence="1" id="KW-0812">Transmembrane</keyword>
<evidence type="ECO:0000313" key="7">
    <source>
        <dbReference type="Proteomes" id="UP000283426"/>
    </source>
</evidence>
<dbReference type="InterPro" id="IPR007401">
    <property type="entry name" value="DUF454"/>
</dbReference>
<comment type="caution">
    <text evidence="6">The sequence shown here is derived from an EMBL/GenBank/DDBJ whole genome shotgun (WGS) entry which is preliminary data.</text>
</comment>
<keyword evidence="1" id="KW-0472">Membrane</keyword>